<accession>Q0CWM6</accession>
<reference evidence="2" key="1">
    <citation type="submission" date="2005-09" db="EMBL/GenBank/DDBJ databases">
        <title>Annotation of the Aspergillus terreus NIH2624 genome.</title>
        <authorList>
            <person name="Birren B.W."/>
            <person name="Lander E.S."/>
            <person name="Galagan J.E."/>
            <person name="Nusbaum C."/>
            <person name="Devon K."/>
            <person name="Henn M."/>
            <person name="Ma L.-J."/>
            <person name="Jaffe D.B."/>
            <person name="Butler J."/>
            <person name="Alvarez P."/>
            <person name="Gnerre S."/>
            <person name="Grabherr M."/>
            <person name="Kleber M."/>
            <person name="Mauceli E.W."/>
            <person name="Brockman W."/>
            <person name="Rounsley S."/>
            <person name="Young S.K."/>
            <person name="LaButti K."/>
            <person name="Pushparaj V."/>
            <person name="DeCaprio D."/>
            <person name="Crawford M."/>
            <person name="Koehrsen M."/>
            <person name="Engels R."/>
            <person name="Montgomery P."/>
            <person name="Pearson M."/>
            <person name="Howarth C."/>
            <person name="Larson L."/>
            <person name="Luoma S."/>
            <person name="White J."/>
            <person name="Alvarado L."/>
            <person name="Kodira C.D."/>
            <person name="Zeng Q."/>
            <person name="Oleary S."/>
            <person name="Yandava C."/>
            <person name="Denning D.W."/>
            <person name="Nierman W.C."/>
            <person name="Milne T."/>
            <person name="Madden K."/>
        </authorList>
    </citation>
    <scope>NUCLEOTIDE SEQUENCE [LARGE SCALE GENOMIC DNA]</scope>
    <source>
        <strain evidence="2">NIH 2624 / FGSC A1156</strain>
    </source>
</reference>
<dbReference type="eggNOG" id="KOG1237">
    <property type="taxonomic scope" value="Eukaryota"/>
</dbReference>
<protein>
    <submittedName>
        <fullName evidence="1">Uncharacterized protein</fullName>
    </submittedName>
</protein>
<dbReference type="EMBL" id="CH476596">
    <property type="protein sequence ID" value="EAU36870.1"/>
    <property type="molecule type" value="Genomic_DNA"/>
</dbReference>
<evidence type="ECO:0000313" key="1">
    <source>
        <dbReference type="EMBL" id="EAU36870.1"/>
    </source>
</evidence>
<proteinExistence type="predicted"/>
<organism evidence="1 2">
    <name type="scientific">Aspergillus terreus (strain NIH 2624 / FGSC A1156)</name>
    <dbReference type="NCBI Taxonomy" id="341663"/>
    <lineage>
        <taxon>Eukaryota</taxon>
        <taxon>Fungi</taxon>
        <taxon>Dikarya</taxon>
        <taxon>Ascomycota</taxon>
        <taxon>Pezizomycotina</taxon>
        <taxon>Eurotiomycetes</taxon>
        <taxon>Eurotiomycetidae</taxon>
        <taxon>Eurotiales</taxon>
        <taxon>Aspergillaceae</taxon>
        <taxon>Aspergillus</taxon>
        <taxon>Aspergillus subgen. Circumdati</taxon>
    </lineage>
</organism>
<dbReference type="RefSeq" id="XP_001211086.1">
    <property type="nucleotide sequence ID" value="XM_001211086.1"/>
</dbReference>
<dbReference type="Proteomes" id="UP000007963">
    <property type="component" value="Unassembled WGS sequence"/>
</dbReference>
<name>Q0CWM6_ASPTN</name>
<dbReference type="VEuPathDB" id="FungiDB:ATEG_01908"/>
<dbReference type="Gene3D" id="1.20.1250.20">
    <property type="entry name" value="MFS general substrate transporter like domains"/>
    <property type="match status" value="1"/>
</dbReference>
<dbReference type="OrthoDB" id="8904098at2759"/>
<dbReference type="GeneID" id="4316900"/>
<dbReference type="AlphaFoldDB" id="Q0CWM6"/>
<dbReference type="InterPro" id="IPR036259">
    <property type="entry name" value="MFS_trans_sf"/>
</dbReference>
<dbReference type="HOGENOM" id="CLU_1414894_0_0_1"/>
<gene>
    <name evidence="1" type="ORF">ATEG_01908</name>
</gene>
<evidence type="ECO:0000313" key="2">
    <source>
        <dbReference type="Proteomes" id="UP000007963"/>
    </source>
</evidence>
<sequence>MPVPEERRDDNYLPAPTEWEEDNLRRICDKIPWAIFLVAVAELAERFTYRCITAPMQNYIENAYNDPLRPGALGKGQGVATGINYFFTGWCYMAPILGAVIADSLLGRFRTICLGTGFGGIKSNVAPLIAEQYSRKPLRIKNLAGGEKVIIDPDLTIQTIYGRYYWSVAIDWAYEKQHADPIQGLSMLAHSL</sequence>